<protein>
    <submittedName>
        <fullName evidence="1">Uncharacterized protein</fullName>
    </submittedName>
</protein>
<dbReference type="RefSeq" id="XP_009168810.1">
    <property type="nucleotide sequence ID" value="XM_009170546.1"/>
</dbReference>
<keyword evidence="2" id="KW-1185">Reference proteome</keyword>
<name>A0A074ZK27_OPIVI</name>
<reference evidence="1 2" key="1">
    <citation type="submission" date="2013-11" db="EMBL/GenBank/DDBJ databases">
        <title>Opisthorchis viverrini - life in the bile duct.</title>
        <authorList>
            <person name="Young N.D."/>
            <person name="Nagarajan N."/>
            <person name="Lin S.J."/>
            <person name="Korhonen P.K."/>
            <person name="Jex A.R."/>
            <person name="Hall R.S."/>
            <person name="Safavi-Hemami H."/>
            <person name="Kaewkong W."/>
            <person name="Bertrand D."/>
            <person name="Gao S."/>
            <person name="Seet Q."/>
            <person name="Wongkham S."/>
            <person name="Teh B.T."/>
            <person name="Wongkham C."/>
            <person name="Intapan P.M."/>
            <person name="Maleewong W."/>
            <person name="Yang X."/>
            <person name="Hu M."/>
            <person name="Wang Z."/>
            <person name="Hofmann A."/>
            <person name="Sternberg P.W."/>
            <person name="Tan P."/>
            <person name="Wang J."/>
            <person name="Gasser R.B."/>
        </authorList>
    </citation>
    <scope>NUCLEOTIDE SEQUENCE [LARGE SCALE GENOMIC DNA]</scope>
</reference>
<dbReference type="Proteomes" id="UP000054324">
    <property type="component" value="Unassembled WGS sequence"/>
</dbReference>
<organism evidence="1 2">
    <name type="scientific">Opisthorchis viverrini</name>
    <name type="common">Southeast Asian liver fluke</name>
    <dbReference type="NCBI Taxonomy" id="6198"/>
    <lineage>
        <taxon>Eukaryota</taxon>
        <taxon>Metazoa</taxon>
        <taxon>Spiralia</taxon>
        <taxon>Lophotrochozoa</taxon>
        <taxon>Platyhelminthes</taxon>
        <taxon>Trematoda</taxon>
        <taxon>Digenea</taxon>
        <taxon>Opisthorchiida</taxon>
        <taxon>Opisthorchiata</taxon>
        <taxon>Opisthorchiidae</taxon>
        <taxon>Opisthorchis</taxon>
    </lineage>
</organism>
<evidence type="ECO:0000313" key="1">
    <source>
        <dbReference type="EMBL" id="KER27406.1"/>
    </source>
</evidence>
<proteinExistence type="predicted"/>
<sequence length="223" mass="25400">MLDTFFNGRAHCTTENSLSNCLVTDSPTLTHTSYGSETTIVEHLKTDVPNLSGALIQCWFKWLGPYTTFRFKHSASNLTVNSGETAEWVEREFTDRKDWASWQYSGPRASFWWHDKSGAAQKAPAVRSRIKNETVTPYCLRTRVEPTPYSQAGRAVELSAPGRVPKENSTACCPELLTYARHDKLANRYCLLKPYTHLKLMYVVSPKHAYKTRAWLCISERQG</sequence>
<evidence type="ECO:0000313" key="2">
    <source>
        <dbReference type="Proteomes" id="UP000054324"/>
    </source>
</evidence>
<dbReference type="GeneID" id="20319694"/>
<accession>A0A074ZK27</accession>
<gene>
    <name evidence="1" type="ORF">T265_05512</name>
</gene>
<dbReference type="KEGG" id="ovi:T265_05512"/>
<dbReference type="AlphaFoldDB" id="A0A074ZK27"/>
<dbReference type="EMBL" id="KL596723">
    <property type="protein sequence ID" value="KER27406.1"/>
    <property type="molecule type" value="Genomic_DNA"/>
</dbReference>
<dbReference type="CTD" id="20319694"/>